<gene>
    <name evidence="2" type="ORF">RM531_11660</name>
</gene>
<dbReference type="Proteomes" id="UP001259982">
    <property type="component" value="Unassembled WGS sequence"/>
</dbReference>
<sequence length="215" mass="24077">MPDPVFIIGLLGAVGLFFLALGGARLRRRPGAALRNGLFGCTSLGLAALLGAIGFNLLTYQRLSAEHPVATLAFEQLADQRFRARLELPEAPARVYELAGDQWQLDARFLKWHTPLVLFGLEPRYRLERLTGRYRTAEDEQYRLRSVHQLTDDAGLDLWTWAERHPAWLPMVDASYGSATYLPMRDGARYEVRATASGLLARPANDIARRAAGDW</sequence>
<keyword evidence="3" id="KW-1185">Reference proteome</keyword>
<proteinExistence type="predicted"/>
<name>A0ABU3B9I5_9GAMM</name>
<evidence type="ECO:0000313" key="2">
    <source>
        <dbReference type="EMBL" id="MDT0619131.1"/>
    </source>
</evidence>
<keyword evidence="1" id="KW-0812">Transmembrane</keyword>
<feature type="transmembrane region" description="Helical" evidence="1">
    <location>
        <begin position="6"/>
        <end position="26"/>
    </location>
</feature>
<dbReference type="EMBL" id="JAVRHY010000011">
    <property type="protein sequence ID" value="MDT0619131.1"/>
    <property type="molecule type" value="Genomic_DNA"/>
</dbReference>
<evidence type="ECO:0000313" key="3">
    <source>
        <dbReference type="Proteomes" id="UP001259982"/>
    </source>
</evidence>
<protein>
    <recommendedName>
        <fullName evidence="4">Cation/multidrug efflux pump</fullName>
    </recommendedName>
</protein>
<evidence type="ECO:0008006" key="4">
    <source>
        <dbReference type="Google" id="ProtNLM"/>
    </source>
</evidence>
<comment type="caution">
    <text evidence="2">The sequence shown here is derived from an EMBL/GenBank/DDBJ whole genome shotgun (WGS) entry which is preliminary data.</text>
</comment>
<dbReference type="RefSeq" id="WP_311659466.1">
    <property type="nucleotide sequence ID" value="NZ_JAVRHY010000011.1"/>
</dbReference>
<organism evidence="2 3">
    <name type="scientific">Spectribacter acetivorans</name>
    <dbReference type="NCBI Taxonomy" id="3075603"/>
    <lineage>
        <taxon>Bacteria</taxon>
        <taxon>Pseudomonadati</taxon>
        <taxon>Pseudomonadota</taxon>
        <taxon>Gammaproteobacteria</taxon>
        <taxon>Salinisphaerales</taxon>
        <taxon>Salinisphaeraceae</taxon>
        <taxon>Spectribacter</taxon>
    </lineage>
</organism>
<keyword evidence="1" id="KW-0472">Membrane</keyword>
<feature type="transmembrane region" description="Helical" evidence="1">
    <location>
        <begin position="38"/>
        <end position="58"/>
    </location>
</feature>
<keyword evidence="1" id="KW-1133">Transmembrane helix</keyword>
<evidence type="ECO:0000256" key="1">
    <source>
        <dbReference type="SAM" id="Phobius"/>
    </source>
</evidence>
<reference evidence="2 3" key="1">
    <citation type="submission" date="2023-09" db="EMBL/GenBank/DDBJ databases">
        <authorList>
            <person name="Rey-Velasco X."/>
        </authorList>
    </citation>
    <scope>NUCLEOTIDE SEQUENCE [LARGE SCALE GENOMIC DNA]</scope>
    <source>
        <strain evidence="2 3">P385</strain>
    </source>
</reference>
<accession>A0ABU3B9I5</accession>